<gene>
    <name evidence="2" type="ORF">A2817_01055</name>
</gene>
<proteinExistence type="predicted"/>
<keyword evidence="1" id="KW-0812">Transmembrane</keyword>
<accession>A0A1F8E8B0</accession>
<dbReference type="Proteomes" id="UP000177594">
    <property type="component" value="Unassembled WGS sequence"/>
</dbReference>
<evidence type="ECO:0000256" key="1">
    <source>
        <dbReference type="SAM" id="Phobius"/>
    </source>
</evidence>
<keyword evidence="1" id="KW-1133">Transmembrane helix</keyword>
<evidence type="ECO:0000313" key="3">
    <source>
        <dbReference type="Proteomes" id="UP000177594"/>
    </source>
</evidence>
<dbReference type="Gene3D" id="2.60.450.10">
    <property type="entry name" value="Lipopolysaccharide (LPS) transport protein A like domain"/>
    <property type="match status" value="1"/>
</dbReference>
<evidence type="ECO:0008006" key="4">
    <source>
        <dbReference type="Google" id="ProtNLM"/>
    </source>
</evidence>
<name>A0A1F8E8B0_9BACT</name>
<dbReference type="AlphaFoldDB" id="A0A1F8E8B0"/>
<dbReference type="EMBL" id="MGIZ01000064">
    <property type="protein sequence ID" value="OGM96877.1"/>
    <property type="molecule type" value="Genomic_DNA"/>
</dbReference>
<protein>
    <recommendedName>
        <fullName evidence="4">LPS export ABC transporter periplasmic protein LptC</fullName>
    </recommendedName>
</protein>
<evidence type="ECO:0000313" key="2">
    <source>
        <dbReference type="EMBL" id="OGM96877.1"/>
    </source>
</evidence>
<sequence>MSKRTGMARKIIGAFIVMMVIVLFFSIKGRPQSIKFIVEKTDPEAQTETTNIRAIRTDKDGVIEFTADKSFAYPDNQPLKMINVYAIVSPNDKEHTDKISIEAEEMRIYEKSGEQPERIEWSGLVKVVSKNRLIIADKLIYIPIEKKYYFIGSPVKVIESCRETTAEEVVVNKSDNTIVFRGKNLRTFSTLKENCEDKNQKEVSTTSFSMYQSVSKGLSFYL</sequence>
<comment type="caution">
    <text evidence="2">The sequence shown here is derived from an EMBL/GenBank/DDBJ whole genome shotgun (WGS) entry which is preliminary data.</text>
</comment>
<organism evidence="2 3">
    <name type="scientific">Candidatus Yanofskybacteria bacterium RIFCSPHIGHO2_01_FULL_39_8b</name>
    <dbReference type="NCBI Taxonomy" id="1802659"/>
    <lineage>
        <taxon>Bacteria</taxon>
        <taxon>Candidatus Yanofskyibacteriota</taxon>
    </lineage>
</organism>
<reference evidence="2 3" key="1">
    <citation type="journal article" date="2016" name="Nat. Commun.">
        <title>Thousands of microbial genomes shed light on interconnected biogeochemical processes in an aquifer system.</title>
        <authorList>
            <person name="Anantharaman K."/>
            <person name="Brown C.T."/>
            <person name="Hug L.A."/>
            <person name="Sharon I."/>
            <person name="Castelle C.J."/>
            <person name="Probst A.J."/>
            <person name="Thomas B.C."/>
            <person name="Singh A."/>
            <person name="Wilkins M.J."/>
            <person name="Karaoz U."/>
            <person name="Brodie E.L."/>
            <person name="Williams K.H."/>
            <person name="Hubbard S.S."/>
            <person name="Banfield J.F."/>
        </authorList>
    </citation>
    <scope>NUCLEOTIDE SEQUENCE [LARGE SCALE GENOMIC DNA]</scope>
</reference>
<feature type="transmembrane region" description="Helical" evidence="1">
    <location>
        <begin position="7"/>
        <end position="27"/>
    </location>
</feature>
<keyword evidence="1" id="KW-0472">Membrane</keyword>